<reference evidence="1" key="1">
    <citation type="submission" date="2021-06" db="EMBL/GenBank/DDBJ databases">
        <authorList>
            <person name="Kallberg Y."/>
            <person name="Tangrot J."/>
            <person name="Rosling A."/>
        </authorList>
    </citation>
    <scope>NUCLEOTIDE SEQUENCE</scope>
    <source>
        <strain evidence="1">MA461A</strain>
    </source>
</reference>
<evidence type="ECO:0000313" key="1">
    <source>
        <dbReference type="EMBL" id="CAG8718449.1"/>
    </source>
</evidence>
<dbReference type="Proteomes" id="UP000789920">
    <property type="component" value="Unassembled WGS sequence"/>
</dbReference>
<name>A0ACA9PNK5_9GLOM</name>
<protein>
    <submittedName>
        <fullName evidence="1">15321_t:CDS:1</fullName>
    </submittedName>
</protein>
<evidence type="ECO:0000313" key="2">
    <source>
        <dbReference type="Proteomes" id="UP000789920"/>
    </source>
</evidence>
<dbReference type="EMBL" id="CAJVQC010022536">
    <property type="protein sequence ID" value="CAG8718449.1"/>
    <property type="molecule type" value="Genomic_DNA"/>
</dbReference>
<proteinExistence type="predicted"/>
<organism evidence="1 2">
    <name type="scientific">Racocetra persica</name>
    <dbReference type="NCBI Taxonomy" id="160502"/>
    <lineage>
        <taxon>Eukaryota</taxon>
        <taxon>Fungi</taxon>
        <taxon>Fungi incertae sedis</taxon>
        <taxon>Mucoromycota</taxon>
        <taxon>Glomeromycotina</taxon>
        <taxon>Glomeromycetes</taxon>
        <taxon>Diversisporales</taxon>
        <taxon>Gigasporaceae</taxon>
        <taxon>Racocetra</taxon>
    </lineage>
</organism>
<keyword evidence="2" id="KW-1185">Reference proteome</keyword>
<accession>A0ACA9PNK5</accession>
<gene>
    <name evidence="1" type="ORF">RPERSI_LOCUS11092</name>
</gene>
<comment type="caution">
    <text evidence="1">The sequence shown here is derived from an EMBL/GenBank/DDBJ whole genome shotgun (WGS) entry which is preliminary data.</text>
</comment>
<sequence>MKLLSKFESLPRSKLINIAIFLSIITLLWSLAEGVISVFFGTENDSVSLIFFGIDSLVEVTSSCVVLWRFLKKDLHKGSPKDNLIAIERKATIVIGILFVILAIGTFSDAIFSLAKNKKPDSSLSGLIISSVTICFMIFLWLMKFSVAKQLNSSAMMSDAKCSLSCIQTAFVLFLGSLIYSVWNAGWWVDSTAALILGLFFAKEGIGMILWAMHEDFNGGCCKSDAVKNNNCDSSSNCCNDNNKECEITIAPEQIADKDNIKEES</sequence>